<feature type="transmembrane region" description="Helical" evidence="7">
    <location>
        <begin position="131"/>
        <end position="149"/>
    </location>
</feature>
<dbReference type="PANTHER" id="PTHR30250:SF26">
    <property type="entry name" value="PSMA PROTEIN"/>
    <property type="match status" value="1"/>
</dbReference>
<dbReference type="KEGG" id="vab:WPS_29480"/>
<dbReference type="GO" id="GO:0005886">
    <property type="term" value="C:plasma membrane"/>
    <property type="evidence" value="ECO:0007669"/>
    <property type="project" value="UniProtKB-SubCell"/>
</dbReference>
<feature type="transmembrane region" description="Helical" evidence="7">
    <location>
        <begin position="20"/>
        <end position="42"/>
    </location>
</feature>
<protein>
    <recommendedName>
        <fullName evidence="10">Polysaccharide biosynthesis protein</fullName>
    </recommendedName>
</protein>
<accession>A0AAN1Y0D6</accession>
<organism evidence="8 9">
    <name type="scientific">Vulcanimicrobium alpinum</name>
    <dbReference type="NCBI Taxonomy" id="3016050"/>
    <lineage>
        <taxon>Bacteria</taxon>
        <taxon>Bacillati</taxon>
        <taxon>Vulcanimicrobiota</taxon>
        <taxon>Vulcanimicrobiia</taxon>
        <taxon>Vulcanimicrobiales</taxon>
        <taxon>Vulcanimicrobiaceae</taxon>
        <taxon>Vulcanimicrobium</taxon>
    </lineage>
</organism>
<keyword evidence="9" id="KW-1185">Reference proteome</keyword>
<reference evidence="8 9" key="1">
    <citation type="journal article" date="2022" name="ISME Commun">
        <title>Vulcanimicrobium alpinus gen. nov. sp. nov., the first cultivated representative of the candidate phylum 'Eremiobacterota', is a metabolically versatile aerobic anoxygenic phototroph.</title>
        <authorList>
            <person name="Yabe S."/>
            <person name="Muto K."/>
            <person name="Abe K."/>
            <person name="Yokota A."/>
            <person name="Staudigel H."/>
            <person name="Tebo B.M."/>
        </authorList>
    </citation>
    <scope>NUCLEOTIDE SEQUENCE [LARGE SCALE GENOMIC DNA]</scope>
    <source>
        <strain evidence="8 9">WC8-2</strain>
    </source>
</reference>
<evidence type="ECO:0000256" key="5">
    <source>
        <dbReference type="ARBA" id="ARBA00023136"/>
    </source>
</evidence>
<dbReference type="RefSeq" id="WP_317995250.1">
    <property type="nucleotide sequence ID" value="NZ_AP025523.1"/>
</dbReference>
<feature type="region of interest" description="Disordered" evidence="6">
    <location>
        <begin position="417"/>
        <end position="436"/>
    </location>
</feature>
<feature type="transmembrane region" description="Helical" evidence="7">
    <location>
        <begin position="255"/>
        <end position="278"/>
    </location>
</feature>
<feature type="transmembrane region" description="Helical" evidence="7">
    <location>
        <begin position="341"/>
        <end position="362"/>
    </location>
</feature>
<keyword evidence="5 7" id="KW-0472">Membrane</keyword>
<feature type="transmembrane region" description="Helical" evidence="7">
    <location>
        <begin position="54"/>
        <end position="81"/>
    </location>
</feature>
<dbReference type="AlphaFoldDB" id="A0AAN1Y0D6"/>
<proteinExistence type="predicted"/>
<dbReference type="PANTHER" id="PTHR30250">
    <property type="entry name" value="PST FAMILY PREDICTED COLANIC ACID TRANSPORTER"/>
    <property type="match status" value="1"/>
</dbReference>
<name>A0AAN1Y0D6_UNVUL</name>
<feature type="transmembrane region" description="Helical" evidence="7">
    <location>
        <begin position="299"/>
        <end position="321"/>
    </location>
</feature>
<feature type="transmembrane region" description="Helical" evidence="7">
    <location>
        <begin position="369"/>
        <end position="388"/>
    </location>
</feature>
<keyword evidence="3 7" id="KW-0812">Transmembrane</keyword>
<evidence type="ECO:0000256" key="7">
    <source>
        <dbReference type="SAM" id="Phobius"/>
    </source>
</evidence>
<evidence type="ECO:0000256" key="4">
    <source>
        <dbReference type="ARBA" id="ARBA00022989"/>
    </source>
</evidence>
<feature type="transmembrane region" description="Helical" evidence="7">
    <location>
        <begin position="230"/>
        <end position="249"/>
    </location>
</feature>
<feature type="transmembrane region" description="Helical" evidence="7">
    <location>
        <begin position="189"/>
        <end position="209"/>
    </location>
</feature>
<gene>
    <name evidence="8" type="ORF">WPS_29480</name>
</gene>
<evidence type="ECO:0000313" key="9">
    <source>
        <dbReference type="Proteomes" id="UP001317532"/>
    </source>
</evidence>
<keyword evidence="2" id="KW-1003">Cell membrane</keyword>
<evidence type="ECO:0000256" key="1">
    <source>
        <dbReference type="ARBA" id="ARBA00004651"/>
    </source>
</evidence>
<keyword evidence="4 7" id="KW-1133">Transmembrane helix</keyword>
<comment type="subcellular location">
    <subcellularLocation>
        <location evidence="1">Cell membrane</location>
        <topology evidence="1">Multi-pass membrane protein</topology>
    </subcellularLocation>
</comment>
<dbReference type="Proteomes" id="UP001317532">
    <property type="component" value="Chromosome"/>
</dbReference>
<sequence>MTETAEEVAIASATGGASRVAAHAGITFAGLMAANVLNYVFYTLVSRSLGVEAYGAFSSLVAVVLILQAPALMAQTVVAKLATDMAGDPNRLAGLVRGVERVTLIVALAAGAGLDALSIPLAHFLHVDDPLLVTLAGACVCGALALPFLRGFLQGTSAFSAFSLSNVVEGLAKAVFAPVLGLAGGIRGAMGGLAIGLAVAASYTFVAALPHRRGTPVHLSLRAVARSSAPVALAVVGITVLLLFDVVLAKRYLDAYAAGLYGAAALASRALYAIVAFVPTVLLPQAAQRVANRERTRGLFGQALGLAALLCAGAIVLFALFPRLVITTIAGKSFAPGAGLLVPYVYAIAMLSLANVTAMYNIARGRMRFVVPLLVVVVGEIVAIVVRHGSRVEFLQTIDVGHTLAFLAAATALGGSTQSTESERSNRRACAARSGG</sequence>
<evidence type="ECO:0000256" key="6">
    <source>
        <dbReference type="SAM" id="MobiDB-lite"/>
    </source>
</evidence>
<evidence type="ECO:0000256" key="2">
    <source>
        <dbReference type="ARBA" id="ARBA00022475"/>
    </source>
</evidence>
<evidence type="ECO:0000256" key="3">
    <source>
        <dbReference type="ARBA" id="ARBA00022692"/>
    </source>
</evidence>
<feature type="transmembrane region" description="Helical" evidence="7">
    <location>
        <begin position="102"/>
        <end position="125"/>
    </location>
</feature>
<evidence type="ECO:0008006" key="10">
    <source>
        <dbReference type="Google" id="ProtNLM"/>
    </source>
</evidence>
<dbReference type="InterPro" id="IPR050833">
    <property type="entry name" value="Poly_Biosynth_Transport"/>
</dbReference>
<dbReference type="EMBL" id="AP025523">
    <property type="protein sequence ID" value="BDE07672.1"/>
    <property type="molecule type" value="Genomic_DNA"/>
</dbReference>
<evidence type="ECO:0000313" key="8">
    <source>
        <dbReference type="EMBL" id="BDE07672.1"/>
    </source>
</evidence>